<keyword evidence="7 8" id="KW-0472">Membrane</keyword>
<evidence type="ECO:0000256" key="7">
    <source>
        <dbReference type="ARBA" id="ARBA00023136"/>
    </source>
</evidence>
<dbReference type="GO" id="GO:0009847">
    <property type="term" value="P:spore germination"/>
    <property type="evidence" value="ECO:0007669"/>
    <property type="project" value="InterPro"/>
</dbReference>
<dbReference type="PANTHER" id="PTHR34975">
    <property type="entry name" value="SPORE GERMINATION PROTEIN A2"/>
    <property type="match status" value="1"/>
</dbReference>
<feature type="transmembrane region" description="Helical" evidence="8">
    <location>
        <begin position="112"/>
        <end position="129"/>
    </location>
</feature>
<dbReference type="Pfam" id="PF03845">
    <property type="entry name" value="Spore_permease"/>
    <property type="match status" value="1"/>
</dbReference>
<gene>
    <name evidence="9" type="ORF">KDK92_22415</name>
</gene>
<feature type="transmembrane region" description="Helical" evidence="8">
    <location>
        <begin position="331"/>
        <end position="353"/>
    </location>
</feature>
<dbReference type="PANTHER" id="PTHR34975:SF2">
    <property type="entry name" value="SPORE GERMINATION PROTEIN A2"/>
    <property type="match status" value="1"/>
</dbReference>
<evidence type="ECO:0000256" key="5">
    <source>
        <dbReference type="ARBA" id="ARBA00022692"/>
    </source>
</evidence>
<feature type="transmembrane region" description="Helical" evidence="8">
    <location>
        <begin position="179"/>
        <end position="200"/>
    </location>
</feature>
<keyword evidence="4" id="KW-0309">Germination</keyword>
<dbReference type="EMBL" id="JAGSOJ010000006">
    <property type="protein sequence ID" value="MCM1992477.1"/>
    <property type="molecule type" value="Genomic_DNA"/>
</dbReference>
<feature type="transmembrane region" description="Helical" evidence="8">
    <location>
        <begin position="212"/>
        <end position="229"/>
    </location>
</feature>
<proteinExistence type="inferred from homology"/>
<feature type="transmembrane region" description="Helical" evidence="8">
    <location>
        <begin position="12"/>
        <end position="30"/>
    </location>
</feature>
<comment type="caution">
    <text evidence="9">The sequence shown here is derived from an EMBL/GenBank/DDBJ whole genome shotgun (WGS) entry which is preliminary data.</text>
</comment>
<keyword evidence="3" id="KW-0813">Transport</keyword>
<keyword evidence="6 8" id="KW-1133">Transmembrane helix</keyword>
<feature type="transmembrane region" description="Helical" evidence="8">
    <location>
        <begin position="141"/>
        <end position="159"/>
    </location>
</feature>
<accession>A0A9J6PB22</accession>
<sequence>MNEKLNDSELNAVVVLFTIGTTVLFGAGTVAREDSWIAVIISTIVVIPIAKVYCKLLKLYPGKDLFQIFELISGRWIGKFFTILYLWFAIHCTTLTFFNIVDFINFTGLPNTPILVLVMCLAILDIWMVNKGLKVIGKWSVFFLFVTAILIIGTIYFNIQLYNYENIKPILSQGFYNIYLGIVSIVSTSFSGVIIFTFFVDSYSSIEKFEKVLIRSIVIIGIIFLVYTLENIFVLGVENTIRAHFPGYERLRKIHIGMAFQRLESVISIVFIISEFLRGSIFVLAGSKAIQRLFELEKNEFWVIPAVMTSVNLFFIEYQSILIGVEFLIEVWPYYSAAANIFIPIVLLIAANIKKYLGTL</sequence>
<dbReference type="InterPro" id="IPR004761">
    <property type="entry name" value="Spore_GerAB"/>
</dbReference>
<feature type="transmembrane region" description="Helical" evidence="8">
    <location>
        <begin position="36"/>
        <end position="56"/>
    </location>
</feature>
<evidence type="ECO:0000313" key="9">
    <source>
        <dbReference type="EMBL" id="MCM1992477.1"/>
    </source>
</evidence>
<feature type="transmembrane region" description="Helical" evidence="8">
    <location>
        <begin position="266"/>
        <end position="290"/>
    </location>
</feature>
<feature type="transmembrane region" description="Helical" evidence="8">
    <location>
        <begin position="76"/>
        <end position="100"/>
    </location>
</feature>
<evidence type="ECO:0000256" key="3">
    <source>
        <dbReference type="ARBA" id="ARBA00022448"/>
    </source>
</evidence>
<comment type="similarity">
    <text evidence="2">Belongs to the amino acid-polyamine-organocation (APC) superfamily. Spore germination protein (SGP) (TC 2.A.3.9) family.</text>
</comment>
<evidence type="ECO:0000256" key="1">
    <source>
        <dbReference type="ARBA" id="ARBA00004141"/>
    </source>
</evidence>
<keyword evidence="10" id="KW-1185">Reference proteome</keyword>
<dbReference type="Proteomes" id="UP001056429">
    <property type="component" value="Unassembled WGS sequence"/>
</dbReference>
<protein>
    <submittedName>
        <fullName evidence="9">Endospore germination permease</fullName>
    </submittedName>
</protein>
<keyword evidence="5 8" id="KW-0812">Transmembrane</keyword>
<evidence type="ECO:0000256" key="2">
    <source>
        <dbReference type="ARBA" id="ARBA00007998"/>
    </source>
</evidence>
<feature type="transmembrane region" description="Helical" evidence="8">
    <location>
        <begin position="302"/>
        <end position="325"/>
    </location>
</feature>
<dbReference type="GO" id="GO:0016020">
    <property type="term" value="C:membrane"/>
    <property type="evidence" value="ECO:0007669"/>
    <property type="project" value="UniProtKB-SubCell"/>
</dbReference>
<reference evidence="9" key="2">
    <citation type="submission" date="2021-04" db="EMBL/GenBank/DDBJ databases">
        <authorList>
            <person name="Dong X."/>
        </authorList>
    </citation>
    <scope>NUCLEOTIDE SEQUENCE</scope>
    <source>
        <strain evidence="9">ZWT</strain>
    </source>
</reference>
<dbReference type="RefSeq" id="WP_250861642.1">
    <property type="nucleotide sequence ID" value="NZ_JAGSOJ010000006.1"/>
</dbReference>
<reference evidence="9" key="1">
    <citation type="journal article" date="2021" name="mSystems">
        <title>Bacteria and Archaea Synergistically Convert Glycine Betaine to Biogenic Methane in the Formosa Cold Seep of the South China Sea.</title>
        <authorList>
            <person name="Li L."/>
            <person name="Zhang W."/>
            <person name="Zhang S."/>
            <person name="Song L."/>
            <person name="Sun Q."/>
            <person name="Zhang H."/>
            <person name="Xiang H."/>
            <person name="Dong X."/>
        </authorList>
    </citation>
    <scope>NUCLEOTIDE SEQUENCE</scope>
    <source>
        <strain evidence="9">ZWT</strain>
    </source>
</reference>
<evidence type="ECO:0000313" key="10">
    <source>
        <dbReference type="Proteomes" id="UP001056429"/>
    </source>
</evidence>
<dbReference type="NCBIfam" id="TIGR00912">
    <property type="entry name" value="2A0309"/>
    <property type="match status" value="1"/>
</dbReference>
<dbReference type="Gene3D" id="1.20.1740.10">
    <property type="entry name" value="Amino acid/polyamine transporter I"/>
    <property type="match status" value="1"/>
</dbReference>
<evidence type="ECO:0000256" key="8">
    <source>
        <dbReference type="SAM" id="Phobius"/>
    </source>
</evidence>
<evidence type="ECO:0000256" key="6">
    <source>
        <dbReference type="ARBA" id="ARBA00022989"/>
    </source>
</evidence>
<organism evidence="9 10">
    <name type="scientific">Oceanirhabdus seepicola</name>
    <dbReference type="NCBI Taxonomy" id="2828781"/>
    <lineage>
        <taxon>Bacteria</taxon>
        <taxon>Bacillati</taxon>
        <taxon>Bacillota</taxon>
        <taxon>Clostridia</taxon>
        <taxon>Eubacteriales</taxon>
        <taxon>Clostridiaceae</taxon>
        <taxon>Oceanirhabdus</taxon>
    </lineage>
</organism>
<dbReference type="AlphaFoldDB" id="A0A9J6PB22"/>
<evidence type="ECO:0000256" key="4">
    <source>
        <dbReference type="ARBA" id="ARBA00022544"/>
    </source>
</evidence>
<comment type="subcellular location">
    <subcellularLocation>
        <location evidence="1">Membrane</location>
        <topology evidence="1">Multi-pass membrane protein</topology>
    </subcellularLocation>
</comment>
<name>A0A9J6PB22_9CLOT</name>